<feature type="region of interest" description="Disordered" evidence="3">
    <location>
        <begin position="113"/>
        <end position="132"/>
    </location>
</feature>
<dbReference type="InterPro" id="IPR009061">
    <property type="entry name" value="DNA-bd_dom_put_sf"/>
</dbReference>
<dbReference type="CDD" id="cd04765">
    <property type="entry name" value="HTH_MlrA-like_sg2"/>
    <property type="match status" value="1"/>
</dbReference>
<dbReference type="eggNOG" id="COG0789">
    <property type="taxonomic scope" value="Bacteria"/>
</dbReference>
<evidence type="ECO:0000256" key="2">
    <source>
        <dbReference type="SAM" id="Coils"/>
    </source>
</evidence>
<evidence type="ECO:0000313" key="5">
    <source>
        <dbReference type="EMBL" id="CDG39267.1"/>
    </source>
</evidence>
<organism evidence="5 6">
    <name type="scientific">Asaia bogorensis</name>
    <dbReference type="NCBI Taxonomy" id="91915"/>
    <lineage>
        <taxon>Bacteria</taxon>
        <taxon>Pseudomonadati</taxon>
        <taxon>Pseudomonadota</taxon>
        <taxon>Alphaproteobacteria</taxon>
        <taxon>Acetobacterales</taxon>
        <taxon>Acetobacteraceae</taxon>
        <taxon>Asaia</taxon>
    </lineage>
</organism>
<dbReference type="GO" id="GO:0003700">
    <property type="term" value="F:DNA-binding transcription factor activity"/>
    <property type="evidence" value="ECO:0007669"/>
    <property type="project" value="InterPro"/>
</dbReference>
<keyword evidence="2" id="KW-0175">Coiled coil</keyword>
<feature type="compositionally biased region" description="Low complexity" evidence="3">
    <location>
        <begin position="115"/>
        <end position="127"/>
    </location>
</feature>
<sequence>MTTSFPVASVLGGPEERTDFDRLVKGPNAYRTISEVADELHVPQHVLRFWETRFPEVKPLKRGGGRRYYSPSDIEILRHITDLLYVQGYTIKGVQRVLKEQLSSAETVRAPIPVAGSGTESGAAATSDEAARSSFEIPAFQAPEPEPEPEPEPAHLAYPPEGDAVMDAGHALPEESEDLDGPEAAQGPADAHTSDSEWDAGAEDLRDGAMEPIDSHEPTILDPGEETSGIPVVAASEMASAAPDPVVTQPAASSDMDGALVTILQDELEGLRKEQGRWKQERRALRLALEDVLGELDSLREMLPTA</sequence>
<dbReference type="EMBL" id="CBLX010000009">
    <property type="protein sequence ID" value="CDG39267.1"/>
    <property type="molecule type" value="Genomic_DNA"/>
</dbReference>
<reference evidence="5 6" key="1">
    <citation type="journal article" date="2014" name="Genome Biol. Evol.">
        <title>Acetic acid bacteria genomes reveal functional traits for adaptation to life in insect guts.</title>
        <authorList>
            <person name="Chouaia B."/>
            <person name="Gaiarsa S."/>
            <person name="Crotti E."/>
            <person name="Comandatore F."/>
            <person name="Degli Esposti M."/>
            <person name="Ricci I."/>
            <person name="Alma A."/>
            <person name="Favia G."/>
            <person name="Bandi C."/>
            <person name="Daffonchio D."/>
        </authorList>
    </citation>
    <scope>NUCLEOTIDE SEQUENCE [LARGE SCALE GENOMIC DNA]</scope>
    <source>
        <strain evidence="5 6">SF2.1</strain>
    </source>
</reference>
<name>A0A060QK67_9PROT</name>
<dbReference type="SMART" id="SM00422">
    <property type="entry name" value="HTH_MERR"/>
    <property type="match status" value="1"/>
</dbReference>
<protein>
    <submittedName>
        <fullName evidence="5">Transcriptional regulator, MerR family</fullName>
    </submittedName>
</protein>
<dbReference type="Pfam" id="PF13411">
    <property type="entry name" value="MerR_1"/>
    <property type="match status" value="1"/>
</dbReference>
<dbReference type="Proteomes" id="UP000027583">
    <property type="component" value="Unassembled WGS sequence"/>
</dbReference>
<comment type="caution">
    <text evidence="5">The sequence shown here is derived from an EMBL/GenBank/DDBJ whole genome shotgun (WGS) entry which is preliminary data.</text>
</comment>
<dbReference type="PANTHER" id="PTHR30204:SF15">
    <property type="entry name" value="BLL5018 PROTEIN"/>
    <property type="match status" value="1"/>
</dbReference>
<proteinExistence type="predicted"/>
<evidence type="ECO:0000313" key="6">
    <source>
        <dbReference type="Proteomes" id="UP000027583"/>
    </source>
</evidence>
<reference evidence="5 6" key="2">
    <citation type="journal article" date="2014" name="PLoS ONE">
        <title>Evolution of mitochondria reconstructed from the energy metabolism of living bacteria.</title>
        <authorList>
            <person name="Degli Esposti M."/>
            <person name="Chouaia B."/>
            <person name="Comandatore F."/>
            <person name="Crotti E."/>
            <person name="Sassera D."/>
            <person name="Lievens P.M."/>
            <person name="Daffonchio D."/>
            <person name="Bandi C."/>
        </authorList>
    </citation>
    <scope>NUCLEOTIDE SEQUENCE [LARGE SCALE GENOMIC DNA]</scope>
    <source>
        <strain evidence="5 6">SF2.1</strain>
    </source>
</reference>
<dbReference type="SUPFAM" id="SSF46955">
    <property type="entry name" value="Putative DNA-binding domain"/>
    <property type="match status" value="1"/>
</dbReference>
<accession>A0A060QK67</accession>
<dbReference type="AlphaFoldDB" id="A0A060QK67"/>
<evidence type="ECO:0000259" key="4">
    <source>
        <dbReference type="PROSITE" id="PS50937"/>
    </source>
</evidence>
<feature type="coiled-coil region" evidence="2">
    <location>
        <begin position="261"/>
        <end position="302"/>
    </location>
</feature>
<dbReference type="InterPro" id="IPR000551">
    <property type="entry name" value="MerR-type_HTH_dom"/>
</dbReference>
<dbReference type="PANTHER" id="PTHR30204">
    <property type="entry name" value="REDOX-CYCLING DRUG-SENSING TRANSCRIPTIONAL ACTIVATOR SOXR"/>
    <property type="match status" value="1"/>
</dbReference>
<dbReference type="GO" id="GO:0003677">
    <property type="term" value="F:DNA binding"/>
    <property type="evidence" value="ECO:0007669"/>
    <property type="project" value="UniProtKB-KW"/>
</dbReference>
<dbReference type="Gene3D" id="1.10.1660.10">
    <property type="match status" value="1"/>
</dbReference>
<feature type="region of interest" description="Disordered" evidence="3">
    <location>
        <begin position="141"/>
        <end position="199"/>
    </location>
</feature>
<dbReference type="RefSeq" id="WP_235075369.1">
    <property type="nucleotide sequence ID" value="NZ_CBLX010000009.1"/>
</dbReference>
<gene>
    <name evidence="5" type="ORF">ASAP_1222</name>
</gene>
<keyword evidence="1" id="KW-0238">DNA-binding</keyword>
<evidence type="ECO:0000256" key="3">
    <source>
        <dbReference type="SAM" id="MobiDB-lite"/>
    </source>
</evidence>
<dbReference type="PROSITE" id="PS50937">
    <property type="entry name" value="HTH_MERR_2"/>
    <property type="match status" value="1"/>
</dbReference>
<feature type="domain" description="HTH merR-type" evidence="4">
    <location>
        <begin position="32"/>
        <end position="100"/>
    </location>
</feature>
<dbReference type="InterPro" id="IPR047057">
    <property type="entry name" value="MerR_fam"/>
</dbReference>
<evidence type="ECO:0000256" key="1">
    <source>
        <dbReference type="ARBA" id="ARBA00023125"/>
    </source>
</evidence>